<evidence type="ECO:0000256" key="4">
    <source>
        <dbReference type="ARBA" id="ARBA00022989"/>
    </source>
</evidence>
<comment type="subcellular location">
    <subcellularLocation>
        <location evidence="1">Membrane</location>
        <topology evidence="1">Multi-pass membrane protein</topology>
    </subcellularLocation>
</comment>
<dbReference type="Proteomes" id="UP001447188">
    <property type="component" value="Unassembled WGS sequence"/>
</dbReference>
<feature type="transmembrane region" description="Helical" evidence="7">
    <location>
        <begin position="235"/>
        <end position="261"/>
    </location>
</feature>
<dbReference type="InterPro" id="IPR029058">
    <property type="entry name" value="AB_hydrolase_fold"/>
</dbReference>
<feature type="region of interest" description="Disordered" evidence="6">
    <location>
        <begin position="588"/>
        <end position="636"/>
    </location>
</feature>
<dbReference type="PANTHER" id="PTHR17920:SF22">
    <property type="entry name" value="DUF726 DOMAIN PROTEIN (AFU_ORTHOLOGUE AFUA_2G12860)"/>
    <property type="match status" value="1"/>
</dbReference>
<name>A0ABR3GXN0_9PEZI</name>
<feature type="region of interest" description="Disordered" evidence="6">
    <location>
        <begin position="40"/>
        <end position="87"/>
    </location>
</feature>
<feature type="compositionally biased region" description="Basic and acidic residues" evidence="6">
    <location>
        <begin position="588"/>
        <end position="604"/>
    </location>
</feature>
<keyword evidence="3 7" id="KW-0812">Transmembrane</keyword>
<proteinExistence type="inferred from homology"/>
<sequence length="636" mass="69152">MSHNKQKEQKERDLVSLLSLEQRAELTLLVYAATERMRKSIEDTFDSPPTKASDSNEKPPTGEETSNTDKPTEATAVQEKPRIPTPRLKELRKNALASFDHWRQAAIQRIGEALGSEAEVEKWVQHAENPASTAGEGVGDTAVLEAPKPTPLHSSLPHDYPPMVINAILLLLLSLECYDARSRVLLLLLSSSLKVPVSNLIEQESHTAGALVEAALMSADEESKKRSDEYRVSKWWKVGLASVAGAAVIGVTGGLAAPLVAAGIGGVMGGVGLGGTVAAGYLGVVASSSAVVGALFGAYGGKMTGEMMERYAAAVKDFAFIPVKDRKERLRVTVGISGWLTAPEEVELPWNCLNDNADIYALRWEMDALLDLGSSLQTILQSYAWGYVKSEIIKRTVLASLWSALWPVGLLKIARVVDNPFSIAKHRSEKAGKVLADAIINRAQGGRPITLIGFSLGARVIYSCLTSLAERNAFGLVENVVLMGAPVPTSREDWKAIRSVVAGRVVNVYSGSDYILAFLYRTSSIQLGVAGLQAVDVQGVENINVGHIVEGHLRYRYVVGTLLRDILGEDIEAGAIGKEKIVLKTLDEKEQEQKGGESIERDIDNVVDEAEKELEERRTKRRVEEQNQETKEERKA</sequence>
<dbReference type="Pfam" id="PF05277">
    <property type="entry name" value="DUF726"/>
    <property type="match status" value="1"/>
</dbReference>
<evidence type="ECO:0000256" key="6">
    <source>
        <dbReference type="SAM" id="MobiDB-lite"/>
    </source>
</evidence>
<dbReference type="SUPFAM" id="SSF53474">
    <property type="entry name" value="alpha/beta-Hydrolases"/>
    <property type="match status" value="1"/>
</dbReference>
<feature type="compositionally biased region" description="Basic and acidic residues" evidence="6">
    <location>
        <begin position="614"/>
        <end position="636"/>
    </location>
</feature>
<dbReference type="EMBL" id="JBBBZM010000001">
    <property type="protein sequence ID" value="KAL0640711.1"/>
    <property type="molecule type" value="Genomic_DNA"/>
</dbReference>
<evidence type="ECO:0000256" key="3">
    <source>
        <dbReference type="ARBA" id="ARBA00022692"/>
    </source>
</evidence>
<evidence type="ECO:0000313" key="8">
    <source>
        <dbReference type="EMBL" id="KAL0640711.1"/>
    </source>
</evidence>
<organism evidence="8 9">
    <name type="scientific">Discina gigas</name>
    <dbReference type="NCBI Taxonomy" id="1032678"/>
    <lineage>
        <taxon>Eukaryota</taxon>
        <taxon>Fungi</taxon>
        <taxon>Dikarya</taxon>
        <taxon>Ascomycota</taxon>
        <taxon>Pezizomycotina</taxon>
        <taxon>Pezizomycetes</taxon>
        <taxon>Pezizales</taxon>
        <taxon>Discinaceae</taxon>
        <taxon>Discina</taxon>
    </lineage>
</organism>
<feature type="transmembrane region" description="Helical" evidence="7">
    <location>
        <begin position="281"/>
        <end position="301"/>
    </location>
</feature>
<evidence type="ECO:0000313" key="9">
    <source>
        <dbReference type="Proteomes" id="UP001447188"/>
    </source>
</evidence>
<comment type="caution">
    <text evidence="8">The sequence shown here is derived from an EMBL/GenBank/DDBJ whole genome shotgun (WGS) entry which is preliminary data.</text>
</comment>
<evidence type="ECO:0008006" key="10">
    <source>
        <dbReference type="Google" id="ProtNLM"/>
    </source>
</evidence>
<accession>A0ABR3GXN0</accession>
<reference evidence="8 9" key="1">
    <citation type="submission" date="2024-02" db="EMBL/GenBank/DDBJ databases">
        <title>Discinaceae phylogenomics.</title>
        <authorList>
            <person name="Dirks A.C."/>
            <person name="James T.Y."/>
        </authorList>
    </citation>
    <scope>NUCLEOTIDE SEQUENCE [LARGE SCALE GENOMIC DNA]</scope>
    <source>
        <strain evidence="8 9">ACD0624</strain>
    </source>
</reference>
<evidence type="ECO:0000256" key="7">
    <source>
        <dbReference type="SAM" id="Phobius"/>
    </source>
</evidence>
<protein>
    <recommendedName>
        <fullName evidence="10">DUF726-domain-containing protein</fullName>
    </recommendedName>
</protein>
<comment type="similarity">
    <text evidence="2">Belongs to the TMCO4 family.</text>
</comment>
<dbReference type="InterPro" id="IPR007941">
    <property type="entry name" value="DUF726"/>
</dbReference>
<evidence type="ECO:0000256" key="5">
    <source>
        <dbReference type="ARBA" id="ARBA00023136"/>
    </source>
</evidence>
<keyword evidence="4 7" id="KW-1133">Transmembrane helix</keyword>
<keyword evidence="5 7" id="KW-0472">Membrane</keyword>
<dbReference type="PANTHER" id="PTHR17920">
    <property type="entry name" value="TRANSMEMBRANE AND COILED-COIL DOMAIN-CONTAINING PROTEIN 4 TMCO4"/>
    <property type="match status" value="1"/>
</dbReference>
<evidence type="ECO:0000256" key="1">
    <source>
        <dbReference type="ARBA" id="ARBA00004141"/>
    </source>
</evidence>
<dbReference type="Gene3D" id="3.40.50.1820">
    <property type="entry name" value="alpha/beta hydrolase"/>
    <property type="match status" value="1"/>
</dbReference>
<evidence type="ECO:0000256" key="2">
    <source>
        <dbReference type="ARBA" id="ARBA00009824"/>
    </source>
</evidence>
<gene>
    <name evidence="8" type="ORF">Q9L58_000015</name>
</gene>
<keyword evidence="9" id="KW-1185">Reference proteome</keyword>